<evidence type="ECO:0000313" key="2">
    <source>
        <dbReference type="Proteomes" id="UP000036893"/>
    </source>
</evidence>
<comment type="caution">
    <text evidence="1">The sequence shown here is derived from an EMBL/GenBank/DDBJ whole genome shotgun (WGS) entry which is preliminary data.</text>
</comment>
<sequence length="70" mass="8004">MAAKTANTIWPDNVPVAVKDTIEEFFQLLDGYTPQAARQWSELYLPTGEFEAFCKIFKGHESTYMEDALK</sequence>
<reference evidence="1" key="1">
    <citation type="journal article" date="2015" name="Genome Announc.">
        <title>Draft Genome Sequence of the Pathogenic Filamentous Fungus Aspergillus udagawae Strain IFM 46973T.</title>
        <authorList>
            <person name="Kusuya Y."/>
            <person name="Takahashi-Nakaguchi A."/>
            <person name="Takahashi H."/>
            <person name="Yaguchi T."/>
        </authorList>
    </citation>
    <scope>NUCLEOTIDE SEQUENCE</scope>
    <source>
        <strain evidence="1">IFM 46973</strain>
    </source>
</reference>
<dbReference type="RefSeq" id="XP_043145343.1">
    <property type="nucleotide sequence ID" value="XM_043289408.1"/>
</dbReference>
<organism evidence="1 2">
    <name type="scientific">Aspergillus udagawae</name>
    <dbReference type="NCBI Taxonomy" id="91492"/>
    <lineage>
        <taxon>Eukaryota</taxon>
        <taxon>Fungi</taxon>
        <taxon>Dikarya</taxon>
        <taxon>Ascomycota</taxon>
        <taxon>Pezizomycotina</taxon>
        <taxon>Eurotiomycetes</taxon>
        <taxon>Eurotiomycetidae</taxon>
        <taxon>Eurotiales</taxon>
        <taxon>Aspergillaceae</taxon>
        <taxon>Aspergillus</taxon>
        <taxon>Aspergillus subgen. Fumigati</taxon>
    </lineage>
</organism>
<accession>A0A8E0UW55</accession>
<evidence type="ECO:0000313" key="1">
    <source>
        <dbReference type="EMBL" id="GIC88077.1"/>
    </source>
</evidence>
<reference evidence="1" key="2">
    <citation type="submission" date="2021-01" db="EMBL/GenBank/DDBJ databases">
        <title>Pan-genome distribution and transcriptional activeness of fungal secondary metabolism genes in Aspergillus section Fumigati.</title>
        <authorList>
            <person name="Takahashi H."/>
            <person name="Umemura M."/>
            <person name="Ninomiya A."/>
            <person name="Kusuya Y."/>
            <person name="Urayama S."/>
            <person name="Shimizu M."/>
            <person name="Watanabe A."/>
            <person name="Kamei K."/>
            <person name="Yaguchi T."/>
            <person name="Hagiwara D."/>
        </authorList>
    </citation>
    <scope>NUCLEOTIDE SEQUENCE</scope>
    <source>
        <strain evidence="1">IFM 46973</strain>
    </source>
</reference>
<protein>
    <submittedName>
        <fullName evidence="1">Uncharacterized protein</fullName>
    </submittedName>
</protein>
<name>A0A8E0UW55_9EURO</name>
<dbReference type="AlphaFoldDB" id="A0A8E0UW55"/>
<dbReference type="GeneID" id="66991944"/>
<proteinExistence type="predicted"/>
<dbReference type="EMBL" id="BBXM02000003">
    <property type="protein sequence ID" value="GIC88077.1"/>
    <property type="molecule type" value="Genomic_DNA"/>
</dbReference>
<dbReference type="Proteomes" id="UP000036893">
    <property type="component" value="Unassembled WGS sequence"/>
</dbReference>
<gene>
    <name evidence="1" type="ORF">Aud_004468</name>
</gene>